<dbReference type="EC" id="5.6.2.3" evidence="1"/>
<dbReference type="AlphaFoldDB" id="A0A8B6GKW8"/>
<dbReference type="PANTHER" id="PTHR47642">
    <property type="entry name" value="ATP-DEPENDENT DNA HELICASE"/>
    <property type="match status" value="1"/>
</dbReference>
<keyword evidence="1 3" id="KW-0378">Hydrolase</keyword>
<dbReference type="Pfam" id="PF05970">
    <property type="entry name" value="PIF1"/>
    <property type="match status" value="1"/>
</dbReference>
<reference evidence="3" key="1">
    <citation type="submission" date="2018-11" db="EMBL/GenBank/DDBJ databases">
        <authorList>
            <person name="Alioto T."/>
            <person name="Alioto T."/>
        </authorList>
    </citation>
    <scope>NUCLEOTIDE SEQUENCE</scope>
</reference>
<comment type="caution">
    <text evidence="3">The sequence shown here is derived from an EMBL/GenBank/DDBJ whole genome shotgun (WGS) entry which is preliminary data.</text>
</comment>
<keyword evidence="1" id="KW-0067">ATP-binding</keyword>
<proteinExistence type="inferred from homology"/>
<feature type="domain" description="AAA+ ATPase" evidence="2">
    <location>
        <begin position="350"/>
        <end position="507"/>
    </location>
</feature>
<comment type="catalytic activity">
    <reaction evidence="1">
        <text>ATP + H2O = ADP + phosphate + H(+)</text>
        <dbReference type="Rhea" id="RHEA:13065"/>
        <dbReference type="ChEBI" id="CHEBI:15377"/>
        <dbReference type="ChEBI" id="CHEBI:15378"/>
        <dbReference type="ChEBI" id="CHEBI:30616"/>
        <dbReference type="ChEBI" id="CHEBI:43474"/>
        <dbReference type="ChEBI" id="CHEBI:456216"/>
        <dbReference type="EC" id="5.6.2.3"/>
    </reaction>
</comment>
<evidence type="ECO:0000256" key="1">
    <source>
        <dbReference type="RuleBase" id="RU363044"/>
    </source>
</evidence>
<evidence type="ECO:0000259" key="2">
    <source>
        <dbReference type="SMART" id="SM00382"/>
    </source>
</evidence>
<keyword evidence="1" id="KW-0547">Nucleotide-binding</keyword>
<dbReference type="Proteomes" id="UP000596742">
    <property type="component" value="Unassembled WGS sequence"/>
</dbReference>
<protein>
    <recommendedName>
        <fullName evidence="1">ATP-dependent DNA helicase</fullName>
        <ecNumber evidence="1">5.6.2.3</ecNumber>
    </recommendedName>
</protein>
<accession>A0A8B6GKW8</accession>
<dbReference type="GO" id="GO:0005524">
    <property type="term" value="F:ATP binding"/>
    <property type="evidence" value="ECO:0007669"/>
    <property type="project" value="UniProtKB-KW"/>
</dbReference>
<dbReference type="GO" id="GO:0006310">
    <property type="term" value="P:DNA recombination"/>
    <property type="evidence" value="ECO:0007669"/>
    <property type="project" value="UniProtKB-KW"/>
</dbReference>
<evidence type="ECO:0000313" key="4">
    <source>
        <dbReference type="Proteomes" id="UP000596742"/>
    </source>
</evidence>
<keyword evidence="1" id="KW-0233">DNA recombination</keyword>
<dbReference type="GO" id="GO:0016787">
    <property type="term" value="F:hydrolase activity"/>
    <property type="evidence" value="ECO:0007669"/>
    <property type="project" value="UniProtKB-KW"/>
</dbReference>
<comment type="similarity">
    <text evidence="1">Belongs to the helicase family.</text>
</comment>
<dbReference type="InterPro" id="IPR027417">
    <property type="entry name" value="P-loop_NTPase"/>
</dbReference>
<dbReference type="InterPro" id="IPR051055">
    <property type="entry name" value="PIF1_helicase"/>
</dbReference>
<sequence>MDIQYILDAFSCVVYIISYISKAERELGLLLQQTKNEAEEGNLNAQQTMKKVGTSYLHHREISAQEAVFRVTGLRLRECSRKVEFIPVGENPCRMSIPLKDLEKQQNYIKVDHTLISLSNCVLQDSLLNTVLLLESQLPQKINKDTTFKLDGSLGYIRKRTRTSPAVIKYPRFSQENSPEKYYQSILQLYLPYRYDEQLKPLLFQTYENFFTCGRVKFQGDNTLSSVKEIVIKNMSDFVKNGHDLEEAEKQFHEKDPKEDAWCELCPEAEVNRRECIDEGKVSSVIEEDLSIPDLNNEKSSSSVGTNLLSVSLTKNEIIPRLRSLNVKQRRILYKVRDWCIQKANGKTPEPLHLFITGGAGTGKSHLIKCIQYEATRILAQTTNNPDDLTVLLTAPTGTAAFNIHGLTIHSALGIFKSLSPDHATLSEDKINSLRTKLENLQILIIDEISMVNKKLLFFVHERLRQVKKRPDNCLFGGVSIIAVGDFYQLPPVRTKRVDKLYVDDPSNPSNQLWNGLFEIAELDEIMRQREDGMFAELLNRLRVKQKNESLSSSDKETLKHCFGDSPDEALHIYSTNAEVDTFNKEMIMKQCTESKLIEAQDFQKDKTSGKLTLKKSTLFKVRCLSPNIYSFS</sequence>
<dbReference type="PANTHER" id="PTHR47642:SF5">
    <property type="entry name" value="ATP-DEPENDENT DNA HELICASE"/>
    <property type="match status" value="1"/>
</dbReference>
<keyword evidence="1" id="KW-0227">DNA damage</keyword>
<dbReference type="SMART" id="SM00382">
    <property type="entry name" value="AAA"/>
    <property type="match status" value="1"/>
</dbReference>
<keyword evidence="1" id="KW-0234">DNA repair</keyword>
<dbReference type="GO" id="GO:0043139">
    <property type="term" value="F:5'-3' DNA helicase activity"/>
    <property type="evidence" value="ECO:0007669"/>
    <property type="project" value="UniProtKB-EC"/>
</dbReference>
<dbReference type="Gene3D" id="3.40.50.300">
    <property type="entry name" value="P-loop containing nucleotide triphosphate hydrolases"/>
    <property type="match status" value="1"/>
</dbReference>
<dbReference type="InterPro" id="IPR010285">
    <property type="entry name" value="DNA_helicase_pif1-like_DEAD"/>
</dbReference>
<keyword evidence="4" id="KW-1185">Reference proteome</keyword>
<name>A0A8B6GKW8_MYTGA</name>
<evidence type="ECO:0000313" key="3">
    <source>
        <dbReference type="EMBL" id="VDI65733.1"/>
    </source>
</evidence>
<organism evidence="3 4">
    <name type="scientific">Mytilus galloprovincialis</name>
    <name type="common">Mediterranean mussel</name>
    <dbReference type="NCBI Taxonomy" id="29158"/>
    <lineage>
        <taxon>Eukaryota</taxon>
        <taxon>Metazoa</taxon>
        <taxon>Spiralia</taxon>
        <taxon>Lophotrochozoa</taxon>
        <taxon>Mollusca</taxon>
        <taxon>Bivalvia</taxon>
        <taxon>Autobranchia</taxon>
        <taxon>Pteriomorphia</taxon>
        <taxon>Mytilida</taxon>
        <taxon>Mytiloidea</taxon>
        <taxon>Mytilidae</taxon>
        <taxon>Mytilinae</taxon>
        <taxon>Mytilus</taxon>
    </lineage>
</organism>
<dbReference type="EMBL" id="UYJE01008641">
    <property type="protein sequence ID" value="VDI65733.1"/>
    <property type="molecule type" value="Genomic_DNA"/>
</dbReference>
<keyword evidence="1 3" id="KW-0347">Helicase</keyword>
<gene>
    <name evidence="3" type="ORF">MGAL_10B007532</name>
</gene>
<dbReference type="InterPro" id="IPR003593">
    <property type="entry name" value="AAA+_ATPase"/>
</dbReference>
<dbReference type="GO" id="GO:0006281">
    <property type="term" value="P:DNA repair"/>
    <property type="evidence" value="ECO:0007669"/>
    <property type="project" value="UniProtKB-KW"/>
</dbReference>
<comment type="cofactor">
    <cofactor evidence="1">
        <name>Mg(2+)</name>
        <dbReference type="ChEBI" id="CHEBI:18420"/>
    </cofactor>
</comment>
<dbReference type="GO" id="GO:0000723">
    <property type="term" value="P:telomere maintenance"/>
    <property type="evidence" value="ECO:0007669"/>
    <property type="project" value="InterPro"/>
</dbReference>
<dbReference type="OrthoDB" id="6132017at2759"/>
<dbReference type="SUPFAM" id="SSF52540">
    <property type="entry name" value="P-loop containing nucleoside triphosphate hydrolases"/>
    <property type="match status" value="2"/>
</dbReference>